<protein>
    <submittedName>
        <fullName evidence="2">Uncharacterized protein</fullName>
    </submittedName>
</protein>
<dbReference type="EMBL" id="JARBJD010000322">
    <property type="protein sequence ID" value="KAK2943909.1"/>
    <property type="molecule type" value="Genomic_DNA"/>
</dbReference>
<evidence type="ECO:0000256" key="1">
    <source>
        <dbReference type="SAM" id="MobiDB-lite"/>
    </source>
</evidence>
<reference evidence="2 3" key="1">
    <citation type="journal article" date="2022" name="bioRxiv">
        <title>Genomics of Preaxostyla Flagellates Illuminates Evolutionary Transitions and the Path Towards Mitochondrial Loss.</title>
        <authorList>
            <person name="Novak L.V.F."/>
            <person name="Treitli S.C."/>
            <person name="Pyrih J."/>
            <person name="Halakuc P."/>
            <person name="Pipaliya S.V."/>
            <person name="Vacek V."/>
            <person name="Brzon O."/>
            <person name="Soukal P."/>
            <person name="Eme L."/>
            <person name="Dacks J.B."/>
            <person name="Karnkowska A."/>
            <person name="Elias M."/>
            <person name="Hampl V."/>
        </authorList>
    </citation>
    <scope>NUCLEOTIDE SEQUENCE [LARGE SCALE GENOMIC DNA]</scope>
    <source>
        <strain evidence="2">NAU3</strain>
        <tissue evidence="2">Gut</tissue>
    </source>
</reference>
<accession>A0ABQ9WWN8</accession>
<keyword evidence="3" id="KW-1185">Reference proteome</keyword>
<feature type="region of interest" description="Disordered" evidence="1">
    <location>
        <begin position="112"/>
        <end position="133"/>
    </location>
</feature>
<comment type="caution">
    <text evidence="2">The sequence shown here is derived from an EMBL/GenBank/DDBJ whole genome shotgun (WGS) entry which is preliminary data.</text>
</comment>
<proteinExistence type="predicted"/>
<sequence>MVAEAKGENPVNPAPVKEKGFLAGCVSAGLSSLVFPFSENGVEKLELSSVRRSLVGIVSESKSTNDRLRPPLPKLSAVDLGNEGAAKGDVEIVDVVPNVDLVVVPKGVEVLSCDSSSDSSSDKSNDPSSSERSSVLTSLIFPSGEETCGVTPNLVDGASSSFFAANIDDSVSSFFFLDSVNLRSFFATFSGFSLSLFSCSSSAFCSFAVNCFGLKEVRLDGFGRLNNPKVAVGMSVFGVSFGDVDDKVVFERRSGCFGLFGGSAEEELGREGLGDVGSEGGETIAGDFWIWNDSLVDSFRFRFTMGSDDCLSSSKKLWKFVDKGLASFDCFRSSRERSVWYFAFSSFSFRSSILSLRYCVSMRSFSFSYCLRSFGLLLLAS</sequence>
<evidence type="ECO:0000313" key="3">
    <source>
        <dbReference type="Proteomes" id="UP001281761"/>
    </source>
</evidence>
<gene>
    <name evidence="2" type="ORF">BLNAU_21164</name>
</gene>
<evidence type="ECO:0000313" key="2">
    <source>
        <dbReference type="EMBL" id="KAK2943909.1"/>
    </source>
</evidence>
<dbReference type="Proteomes" id="UP001281761">
    <property type="component" value="Unassembled WGS sequence"/>
</dbReference>
<organism evidence="2 3">
    <name type="scientific">Blattamonas nauphoetae</name>
    <dbReference type="NCBI Taxonomy" id="2049346"/>
    <lineage>
        <taxon>Eukaryota</taxon>
        <taxon>Metamonada</taxon>
        <taxon>Preaxostyla</taxon>
        <taxon>Oxymonadida</taxon>
        <taxon>Blattamonas</taxon>
    </lineage>
</organism>
<name>A0ABQ9WWN8_9EUKA</name>